<dbReference type="InterPro" id="IPR016155">
    <property type="entry name" value="Mopterin_synth/thiamin_S_b"/>
</dbReference>
<dbReference type="OrthoDB" id="9801945at2"/>
<dbReference type="Pfam" id="PF02597">
    <property type="entry name" value="ThiS"/>
    <property type="match status" value="1"/>
</dbReference>
<evidence type="ECO:0000313" key="2">
    <source>
        <dbReference type="Proteomes" id="UP000244571"/>
    </source>
</evidence>
<accession>A0A2R4XQ08</accession>
<gene>
    <name evidence="1" type="primary">moaD</name>
    <name evidence="1" type="ORF">DBV39_17460</name>
</gene>
<organism evidence="1 2">
    <name type="scientific">Orrella marina</name>
    <dbReference type="NCBI Taxonomy" id="2163011"/>
    <lineage>
        <taxon>Bacteria</taxon>
        <taxon>Pseudomonadati</taxon>
        <taxon>Pseudomonadota</taxon>
        <taxon>Betaproteobacteria</taxon>
        <taxon>Burkholderiales</taxon>
        <taxon>Alcaligenaceae</taxon>
        <taxon>Orrella</taxon>
    </lineage>
</organism>
<dbReference type="NCBIfam" id="TIGR01682">
    <property type="entry name" value="moaD"/>
    <property type="match status" value="1"/>
</dbReference>
<dbReference type="Gene3D" id="3.10.20.30">
    <property type="match status" value="1"/>
</dbReference>
<dbReference type="EMBL" id="CP028901">
    <property type="protein sequence ID" value="AWB35904.1"/>
    <property type="molecule type" value="Genomic_DNA"/>
</dbReference>
<name>A0A2R4XQ08_9BURK</name>
<proteinExistence type="predicted"/>
<evidence type="ECO:0000313" key="1">
    <source>
        <dbReference type="EMBL" id="AWB35904.1"/>
    </source>
</evidence>
<reference evidence="1 2" key="1">
    <citation type="submission" date="2018-04" db="EMBL/GenBank/DDBJ databases">
        <title>Bordetella sp. HZ20 isolated from seawater.</title>
        <authorList>
            <person name="Sun C."/>
        </authorList>
    </citation>
    <scope>NUCLEOTIDE SEQUENCE [LARGE SCALE GENOMIC DNA]</scope>
    <source>
        <strain evidence="1 2">HZ20</strain>
    </source>
</reference>
<dbReference type="Proteomes" id="UP000244571">
    <property type="component" value="Chromosome"/>
</dbReference>
<dbReference type="KEGG" id="boz:DBV39_17460"/>
<sequence>MKLNLLYFAQLRESLGIARETLECQVRTVQDLVSVLADRGGVWQEQLQDSEALRIAVNQEMVQPSCVLSSGAEVAFFRPVTGG</sequence>
<dbReference type="InterPro" id="IPR003749">
    <property type="entry name" value="ThiS/MoaD-like"/>
</dbReference>
<keyword evidence="2" id="KW-1185">Reference proteome</keyword>
<dbReference type="AlphaFoldDB" id="A0A2R4XQ08"/>
<dbReference type="CDD" id="cd00754">
    <property type="entry name" value="Ubl_MoaD"/>
    <property type="match status" value="1"/>
</dbReference>
<dbReference type="SUPFAM" id="SSF54285">
    <property type="entry name" value="MoaD/ThiS"/>
    <property type="match status" value="1"/>
</dbReference>
<protein>
    <submittedName>
        <fullName evidence="1">Molybdopterin converting factor subunit 1</fullName>
    </submittedName>
</protein>
<dbReference type="InterPro" id="IPR012675">
    <property type="entry name" value="Beta-grasp_dom_sf"/>
</dbReference>